<dbReference type="RefSeq" id="WP_142018675.1">
    <property type="nucleotide sequence ID" value="NZ_VFPD01000003.1"/>
</dbReference>
<keyword evidence="2" id="KW-1185">Reference proteome</keyword>
<sequence>MNCKNGILKNSINKVVEKLYEEYNLSPDQEFILRKILEGLENHPPCLSLELCSKLISGPVIKEKYSNLDNPI</sequence>
<reference evidence="1 2" key="1">
    <citation type="submission" date="2019-06" db="EMBL/GenBank/DDBJ databases">
        <title>Sorghum-associated microbial communities from plants grown in Nebraska, USA.</title>
        <authorList>
            <person name="Schachtman D."/>
        </authorList>
    </citation>
    <scope>NUCLEOTIDE SEQUENCE [LARGE SCALE GENOMIC DNA]</scope>
    <source>
        <strain evidence="1 2">110</strain>
    </source>
</reference>
<dbReference type="EMBL" id="VFPD01000003">
    <property type="protein sequence ID" value="TQM18319.1"/>
    <property type="molecule type" value="Genomic_DNA"/>
</dbReference>
<name>A0A543EA15_9FLAO</name>
<dbReference type="Proteomes" id="UP000316437">
    <property type="component" value="Unassembled WGS sequence"/>
</dbReference>
<dbReference type="AlphaFoldDB" id="A0A543EA15"/>
<protein>
    <submittedName>
        <fullName evidence="1">Uncharacterized protein</fullName>
    </submittedName>
</protein>
<accession>A0A543EA15</accession>
<proteinExistence type="predicted"/>
<evidence type="ECO:0000313" key="1">
    <source>
        <dbReference type="EMBL" id="TQM18319.1"/>
    </source>
</evidence>
<comment type="caution">
    <text evidence="1">The sequence shown here is derived from an EMBL/GenBank/DDBJ whole genome shotgun (WGS) entry which is preliminary data.</text>
</comment>
<evidence type="ECO:0000313" key="2">
    <source>
        <dbReference type="Proteomes" id="UP000316437"/>
    </source>
</evidence>
<gene>
    <name evidence="1" type="ORF">FB551_4100</name>
</gene>
<organism evidence="1 2">
    <name type="scientific">Chryseobacterium aquifrigidense</name>
    <dbReference type="NCBI Taxonomy" id="558021"/>
    <lineage>
        <taxon>Bacteria</taxon>
        <taxon>Pseudomonadati</taxon>
        <taxon>Bacteroidota</taxon>
        <taxon>Flavobacteriia</taxon>
        <taxon>Flavobacteriales</taxon>
        <taxon>Weeksellaceae</taxon>
        <taxon>Chryseobacterium group</taxon>
        <taxon>Chryseobacterium</taxon>
    </lineage>
</organism>